<dbReference type="FunFam" id="3.30.930.10:FF:000053">
    <property type="entry name" value="Phenylalanyl-tRNA synthetase mitochondrial"/>
    <property type="match status" value="1"/>
</dbReference>
<dbReference type="EC" id="6.1.1.20" evidence="3"/>
<dbReference type="PROSITE" id="PS50862">
    <property type="entry name" value="AA_TRNA_LIGASE_II"/>
    <property type="match status" value="1"/>
</dbReference>
<dbReference type="SUPFAM" id="SSF55681">
    <property type="entry name" value="Class II aaRS and biotin synthetases"/>
    <property type="match status" value="1"/>
</dbReference>
<keyword evidence="7" id="KW-0648">Protein biosynthesis</keyword>
<accession>A0A167NK93</accession>
<dbReference type="InterPro" id="IPR006195">
    <property type="entry name" value="aa-tRNA-synth_II"/>
</dbReference>
<dbReference type="GO" id="GO:0005524">
    <property type="term" value="F:ATP binding"/>
    <property type="evidence" value="ECO:0007669"/>
    <property type="project" value="UniProtKB-KW"/>
</dbReference>
<dbReference type="Pfam" id="PF03147">
    <property type="entry name" value="FDX-ACB"/>
    <property type="match status" value="1"/>
</dbReference>
<gene>
    <name evidence="17" type="ORF">PHYBLDRAFT_59661</name>
</gene>
<keyword evidence="10" id="KW-0030">Aminoacyl-tRNA synthetase</keyword>
<protein>
    <recommendedName>
        <fullName evidence="14">Phenylalanine--tRNA ligase, mitochondrial</fullName>
        <ecNumber evidence="3">6.1.1.20</ecNumber>
    </recommendedName>
    <alternativeName>
        <fullName evidence="11">Phenylalanyl-tRNA synthetase</fullName>
    </alternativeName>
</protein>
<comment type="subcellular location">
    <subcellularLocation>
        <location evidence="1">Mitochondrion matrix</location>
    </subcellularLocation>
</comment>
<evidence type="ECO:0000256" key="3">
    <source>
        <dbReference type="ARBA" id="ARBA00012814"/>
    </source>
</evidence>
<dbReference type="VEuPathDB" id="FungiDB:PHYBLDRAFT_59661"/>
<comment type="function">
    <text evidence="13">Is responsible for the charging of tRNA(Phe) with phenylalanine in mitochondrial translation.</text>
</comment>
<reference evidence="18" key="1">
    <citation type="submission" date="2015-06" db="EMBL/GenBank/DDBJ databases">
        <title>Expansion of signal transduction pathways in fungi by whole-genome duplication.</title>
        <authorList>
            <consortium name="DOE Joint Genome Institute"/>
            <person name="Corrochano L.M."/>
            <person name="Kuo A."/>
            <person name="Marcet-Houben M."/>
            <person name="Polaino S."/>
            <person name="Salamov A."/>
            <person name="Villalobos J.M."/>
            <person name="Alvarez M.I."/>
            <person name="Avalos J."/>
            <person name="Benito E.P."/>
            <person name="Benoit I."/>
            <person name="Burger G."/>
            <person name="Camino L.P."/>
            <person name="Canovas D."/>
            <person name="Cerda-Olmedo E."/>
            <person name="Cheng J.-F."/>
            <person name="Dominguez A."/>
            <person name="Elias M."/>
            <person name="Eslava A.P."/>
            <person name="Glaser F."/>
            <person name="Grimwood J."/>
            <person name="Gutierrez G."/>
            <person name="Heitman J."/>
            <person name="Henrissat B."/>
            <person name="Iturriaga E.A."/>
            <person name="Lang B.F."/>
            <person name="Lavin J.L."/>
            <person name="Lee S."/>
            <person name="Li W."/>
            <person name="Lindquist E."/>
            <person name="Lopez-Garcia S."/>
            <person name="Luque E.M."/>
            <person name="Marcos A.T."/>
            <person name="Martin J."/>
            <person name="McCluskey K."/>
            <person name="Medina H.R."/>
            <person name="Miralles-Duran A."/>
            <person name="Miyazaki A."/>
            <person name="Munoz-Torres E."/>
            <person name="Oguiza J.A."/>
            <person name="Ohm R."/>
            <person name="Olmedo M."/>
            <person name="Orejas M."/>
            <person name="Ortiz-Castellanos L."/>
            <person name="Pisabarro A.G."/>
            <person name="Rodriguez-Romero J."/>
            <person name="Ruiz-Herrera J."/>
            <person name="Ruiz-Vazquez R."/>
            <person name="Sanz C."/>
            <person name="Schackwitz W."/>
            <person name="Schmutz J."/>
            <person name="Shahriari M."/>
            <person name="Shelest E."/>
            <person name="Silva-Franco F."/>
            <person name="Soanes D."/>
            <person name="Syed K."/>
            <person name="Tagua V.G."/>
            <person name="Talbot N.J."/>
            <person name="Thon M."/>
            <person name="De vries R.P."/>
            <person name="Wiebenga A."/>
            <person name="Yadav J.S."/>
            <person name="Braun E.L."/>
            <person name="Baker S."/>
            <person name="Garre V."/>
            <person name="Horwitz B."/>
            <person name="Torres-Martinez S."/>
            <person name="Idnurm A."/>
            <person name="Herrera-Estrella A."/>
            <person name="Gabaldon T."/>
            <person name="Grigoriev I.V."/>
        </authorList>
    </citation>
    <scope>NUCLEOTIDE SEQUENCE [LARGE SCALE GENOMIC DNA]</scope>
    <source>
        <strain evidence="18">NRRL 1555(-)</strain>
    </source>
</reference>
<dbReference type="GO" id="GO:0006432">
    <property type="term" value="P:phenylalanyl-tRNA aminoacylation"/>
    <property type="evidence" value="ECO:0007669"/>
    <property type="project" value="InterPro"/>
</dbReference>
<dbReference type="InterPro" id="IPR005121">
    <property type="entry name" value="Fdx_antiC-bd"/>
</dbReference>
<dbReference type="FunCoup" id="A0A167NK93">
    <property type="interactions" value="513"/>
</dbReference>
<dbReference type="Pfam" id="PF01409">
    <property type="entry name" value="tRNA-synt_2d"/>
    <property type="match status" value="2"/>
</dbReference>
<evidence type="ECO:0000256" key="11">
    <source>
        <dbReference type="ARBA" id="ARBA00031194"/>
    </source>
</evidence>
<dbReference type="CDD" id="cd00496">
    <property type="entry name" value="PheRS_alpha_core"/>
    <property type="match status" value="1"/>
</dbReference>
<proteinExistence type="inferred from homology"/>
<dbReference type="PANTHER" id="PTHR11538:SF41">
    <property type="entry name" value="PHENYLALANINE--TRNA LIGASE, MITOCHONDRIAL"/>
    <property type="match status" value="1"/>
</dbReference>
<dbReference type="SUPFAM" id="SSF54991">
    <property type="entry name" value="Anticodon-binding domain of PheRS"/>
    <property type="match status" value="1"/>
</dbReference>
<evidence type="ECO:0000259" key="16">
    <source>
        <dbReference type="PROSITE" id="PS51447"/>
    </source>
</evidence>
<dbReference type="OrthoDB" id="4457at2759"/>
<evidence type="ECO:0000256" key="2">
    <source>
        <dbReference type="ARBA" id="ARBA00008226"/>
    </source>
</evidence>
<feature type="domain" description="FDX-ACB" evidence="16">
    <location>
        <begin position="353"/>
        <end position="445"/>
    </location>
</feature>
<keyword evidence="5" id="KW-0547">Nucleotide-binding</keyword>
<dbReference type="FunFam" id="3.30.70.380:FF:000002">
    <property type="entry name" value="phenylalanine--tRNA ligase, mitochondrial"/>
    <property type="match status" value="1"/>
</dbReference>
<comment type="catalytic activity">
    <reaction evidence="12">
        <text>tRNA(Phe) + L-phenylalanine + ATP = L-phenylalanyl-tRNA(Phe) + AMP + diphosphate + H(+)</text>
        <dbReference type="Rhea" id="RHEA:19413"/>
        <dbReference type="Rhea" id="RHEA-COMP:9668"/>
        <dbReference type="Rhea" id="RHEA-COMP:9699"/>
        <dbReference type="ChEBI" id="CHEBI:15378"/>
        <dbReference type="ChEBI" id="CHEBI:30616"/>
        <dbReference type="ChEBI" id="CHEBI:33019"/>
        <dbReference type="ChEBI" id="CHEBI:58095"/>
        <dbReference type="ChEBI" id="CHEBI:78442"/>
        <dbReference type="ChEBI" id="CHEBI:78531"/>
        <dbReference type="ChEBI" id="CHEBI:456215"/>
        <dbReference type="EC" id="6.1.1.20"/>
    </reaction>
</comment>
<dbReference type="InterPro" id="IPR036690">
    <property type="entry name" value="Fdx_antiC-bd_sf"/>
</dbReference>
<evidence type="ECO:0000256" key="14">
    <source>
        <dbReference type="ARBA" id="ARBA00073229"/>
    </source>
</evidence>
<dbReference type="Gene3D" id="3.30.70.380">
    <property type="entry name" value="Ferrodoxin-fold anticodon-binding domain"/>
    <property type="match status" value="1"/>
</dbReference>
<dbReference type="GeneID" id="29001444"/>
<dbReference type="Gene3D" id="3.30.930.10">
    <property type="entry name" value="Bira Bifunctional Protein, Domain 2"/>
    <property type="match status" value="1"/>
</dbReference>
<comment type="similarity">
    <text evidence="2">Belongs to the class-II aminoacyl-tRNA synthetase family.</text>
</comment>
<evidence type="ECO:0000256" key="12">
    <source>
        <dbReference type="ARBA" id="ARBA00049255"/>
    </source>
</evidence>
<dbReference type="EMBL" id="KV440976">
    <property type="protein sequence ID" value="OAD76129.1"/>
    <property type="molecule type" value="Genomic_DNA"/>
</dbReference>
<evidence type="ECO:0000256" key="8">
    <source>
        <dbReference type="ARBA" id="ARBA00022946"/>
    </source>
</evidence>
<dbReference type="STRING" id="763407.A0A167NK93"/>
<evidence type="ECO:0000259" key="15">
    <source>
        <dbReference type="PROSITE" id="PS50862"/>
    </source>
</evidence>
<keyword evidence="6" id="KW-0067">ATP-binding</keyword>
<dbReference type="InterPro" id="IPR045864">
    <property type="entry name" value="aa-tRNA-synth_II/BPL/LPL"/>
</dbReference>
<dbReference type="GO" id="GO:0004826">
    <property type="term" value="F:phenylalanine-tRNA ligase activity"/>
    <property type="evidence" value="ECO:0007669"/>
    <property type="project" value="UniProtKB-EC"/>
</dbReference>
<evidence type="ECO:0000313" key="18">
    <source>
        <dbReference type="Proteomes" id="UP000077315"/>
    </source>
</evidence>
<evidence type="ECO:0000256" key="4">
    <source>
        <dbReference type="ARBA" id="ARBA00022598"/>
    </source>
</evidence>
<dbReference type="GO" id="GO:0000049">
    <property type="term" value="F:tRNA binding"/>
    <property type="evidence" value="ECO:0007669"/>
    <property type="project" value="InterPro"/>
</dbReference>
<dbReference type="GO" id="GO:0005759">
    <property type="term" value="C:mitochondrial matrix"/>
    <property type="evidence" value="ECO:0007669"/>
    <property type="project" value="UniProtKB-SubCell"/>
</dbReference>
<keyword evidence="4" id="KW-0436">Ligase</keyword>
<keyword evidence="9" id="KW-0496">Mitochondrion</keyword>
<sequence>MLRHSVSWVRFVQPKSCYTRPTGVCNIRVSSYSTASDYTVTDKFVKVNGRTFERDEWTNVTPNVLSKMNRKLHLQPTNPISIIRQLIESHFNNYKPFHSFSPIVSTQQNFDDLLIPKDHPSRTKSDNYYFDKNTLLRAHTSAHQLQGLSSGEKKFLISGDVYRRDEIDASHYPIFHQIEGFAYFDNTDPVSMRAQIEAGMNNDTRANNIDLLDDTVIKPSNPIQGCHSPENVQLVAADLKHSINSMIYSLFADEPDLKVRWIDAYFPFTSPSWEVEIFYKGAWLEVLGCGVVQQPLMNKSGLDNKIGWAFGMGLERLAMVLFDIPDIRLFWSEDKRFTEQFTPGKIQKFKPFSKYPPCIKDISFWVPKGEWHENNFCEVVRGAAGDIVENVQLIDEFTHPKTDKRSLCYRILYRSMDRNVTNEEINAIQEKVRDVVQDEFKVELR</sequence>
<feature type="domain" description="Aminoacyl-transfer RNA synthetases class-II family profile" evidence="15">
    <location>
        <begin position="159"/>
        <end position="343"/>
    </location>
</feature>
<evidence type="ECO:0000256" key="5">
    <source>
        <dbReference type="ARBA" id="ARBA00022741"/>
    </source>
</evidence>
<dbReference type="Proteomes" id="UP000077315">
    <property type="component" value="Unassembled WGS sequence"/>
</dbReference>
<evidence type="ECO:0000313" key="17">
    <source>
        <dbReference type="EMBL" id="OAD76129.1"/>
    </source>
</evidence>
<dbReference type="PANTHER" id="PTHR11538">
    <property type="entry name" value="PHENYLALANYL-TRNA SYNTHETASE"/>
    <property type="match status" value="1"/>
</dbReference>
<dbReference type="NCBIfam" id="TIGR00469">
    <property type="entry name" value="pheS_mito"/>
    <property type="match status" value="1"/>
</dbReference>
<keyword evidence="8" id="KW-0809">Transit peptide</keyword>
<dbReference type="PROSITE" id="PS51447">
    <property type="entry name" value="FDX_ACB"/>
    <property type="match status" value="1"/>
</dbReference>
<dbReference type="InterPro" id="IPR002319">
    <property type="entry name" value="Phenylalanyl-tRNA_Synthase"/>
</dbReference>
<dbReference type="InParanoid" id="A0A167NK93"/>
<name>A0A167NK93_PHYB8</name>
<evidence type="ECO:0000256" key="6">
    <source>
        <dbReference type="ARBA" id="ARBA00022840"/>
    </source>
</evidence>
<evidence type="ECO:0000256" key="10">
    <source>
        <dbReference type="ARBA" id="ARBA00023146"/>
    </source>
</evidence>
<dbReference type="SMART" id="SM00896">
    <property type="entry name" value="FDX-ACB"/>
    <property type="match status" value="1"/>
</dbReference>
<dbReference type="AlphaFoldDB" id="A0A167NK93"/>
<dbReference type="RefSeq" id="XP_018294169.1">
    <property type="nucleotide sequence ID" value="XM_018440538.1"/>
</dbReference>
<keyword evidence="18" id="KW-1185">Reference proteome</keyword>
<evidence type="ECO:0000256" key="9">
    <source>
        <dbReference type="ARBA" id="ARBA00023128"/>
    </source>
</evidence>
<organism evidence="17 18">
    <name type="scientific">Phycomyces blakesleeanus (strain ATCC 8743b / DSM 1359 / FGSC 10004 / NBRC 33097 / NRRL 1555)</name>
    <dbReference type="NCBI Taxonomy" id="763407"/>
    <lineage>
        <taxon>Eukaryota</taxon>
        <taxon>Fungi</taxon>
        <taxon>Fungi incertae sedis</taxon>
        <taxon>Mucoromycota</taxon>
        <taxon>Mucoromycotina</taxon>
        <taxon>Mucoromycetes</taxon>
        <taxon>Mucorales</taxon>
        <taxon>Phycomycetaceae</taxon>
        <taxon>Phycomyces</taxon>
    </lineage>
</organism>
<dbReference type="InterPro" id="IPR004530">
    <property type="entry name" value="Phe-tRNA-synth_IIc_mito"/>
</dbReference>
<evidence type="ECO:0000256" key="7">
    <source>
        <dbReference type="ARBA" id="ARBA00022917"/>
    </source>
</evidence>
<evidence type="ECO:0000256" key="13">
    <source>
        <dbReference type="ARBA" id="ARBA00057761"/>
    </source>
</evidence>
<evidence type="ECO:0000256" key="1">
    <source>
        <dbReference type="ARBA" id="ARBA00004305"/>
    </source>
</evidence>